<feature type="domain" description="Pectinesterase catalytic" evidence="19">
    <location>
        <begin position="51"/>
        <end position="313"/>
    </location>
</feature>
<evidence type="ECO:0000256" key="10">
    <source>
        <dbReference type="ARBA" id="ARBA00023157"/>
    </source>
</evidence>
<dbReference type="PANTHER" id="PTHR31884">
    <property type="entry name" value="POLYGALACTURONASE"/>
    <property type="match status" value="1"/>
</dbReference>
<accession>A0ABP0BN94</accession>
<comment type="pathway">
    <text evidence="2">Glycan metabolism; pectin degradation; 2-dehydro-3-deoxy-D-gluconate from pectin: step 1/5.</text>
</comment>
<evidence type="ECO:0000313" key="20">
    <source>
        <dbReference type="EMBL" id="CAK7221122.1"/>
    </source>
</evidence>
<feature type="chain" id="PRO_5046492841" description="endo-polygalacturonase" evidence="18">
    <location>
        <begin position="21"/>
        <end position="738"/>
    </location>
</feature>
<keyword evidence="11" id="KW-0325">Glycoprotein</keyword>
<comment type="catalytic activity">
    <reaction evidence="14">
        <text>(1,4-alpha-D-galacturonosyl)n+m + H2O = (1,4-alpha-D-galacturonosyl)n + (1,4-alpha-D-galacturonosyl)m.</text>
        <dbReference type="EC" id="3.2.1.15"/>
    </reaction>
</comment>
<dbReference type="EMBL" id="CAWUHD010000039">
    <property type="protein sequence ID" value="CAK7221122.1"/>
    <property type="molecule type" value="Genomic_DNA"/>
</dbReference>
<dbReference type="InterPro" id="IPR011050">
    <property type="entry name" value="Pectin_lyase_fold/virulence"/>
</dbReference>
<evidence type="ECO:0000259" key="19">
    <source>
        <dbReference type="Pfam" id="PF01095"/>
    </source>
</evidence>
<proteinExistence type="inferred from homology"/>
<evidence type="ECO:0000256" key="5">
    <source>
        <dbReference type="ARBA" id="ARBA00022525"/>
    </source>
</evidence>
<dbReference type="InterPro" id="IPR050434">
    <property type="entry name" value="Glycosyl_hydrlase_28"/>
</dbReference>
<keyword evidence="10" id="KW-1015">Disulfide bond</keyword>
<gene>
    <name evidence="20" type="ORF">SEUCBS140593_004463</name>
</gene>
<dbReference type="EC" id="3.2.1.15" evidence="4"/>
<evidence type="ECO:0000256" key="11">
    <source>
        <dbReference type="ARBA" id="ARBA00023180"/>
    </source>
</evidence>
<organism evidence="20 21">
    <name type="scientific">Sporothrix eucalyptigena</name>
    <dbReference type="NCBI Taxonomy" id="1812306"/>
    <lineage>
        <taxon>Eukaryota</taxon>
        <taxon>Fungi</taxon>
        <taxon>Dikarya</taxon>
        <taxon>Ascomycota</taxon>
        <taxon>Pezizomycotina</taxon>
        <taxon>Sordariomycetes</taxon>
        <taxon>Sordariomycetidae</taxon>
        <taxon>Ophiostomatales</taxon>
        <taxon>Ophiostomataceae</taxon>
        <taxon>Sporothrix</taxon>
    </lineage>
</organism>
<feature type="active site" evidence="17">
    <location>
        <position position="599"/>
    </location>
</feature>
<comment type="function">
    <text evidence="15">Involved in maceration and soft-rotting of plant tissue. Hydrolyzes the 1,4-alpha glycosidic bonds of de-esterified pectate in the smooth region of the plant cell wall.</text>
</comment>
<dbReference type="InterPro" id="IPR000070">
    <property type="entry name" value="Pectinesterase_cat"/>
</dbReference>
<evidence type="ECO:0000256" key="7">
    <source>
        <dbReference type="ARBA" id="ARBA00022737"/>
    </source>
</evidence>
<comment type="subcellular location">
    <subcellularLocation>
        <location evidence="1">Secreted</location>
    </subcellularLocation>
</comment>
<evidence type="ECO:0000256" key="12">
    <source>
        <dbReference type="ARBA" id="ARBA00023295"/>
    </source>
</evidence>
<name>A0ABP0BN94_9PEZI</name>
<evidence type="ECO:0000256" key="4">
    <source>
        <dbReference type="ARBA" id="ARBA00012736"/>
    </source>
</evidence>
<comment type="similarity">
    <text evidence="3">Belongs to the glycosyl hydrolase 28 family.</text>
</comment>
<dbReference type="Pfam" id="PF01095">
    <property type="entry name" value="Pectinesterase"/>
    <property type="match status" value="1"/>
</dbReference>
<dbReference type="SMART" id="SM00710">
    <property type="entry name" value="PbH1"/>
    <property type="match status" value="7"/>
</dbReference>
<dbReference type="InterPro" id="IPR006626">
    <property type="entry name" value="PbH1"/>
</dbReference>
<dbReference type="PANTHER" id="PTHR31884:SF9">
    <property type="entry name" value="ENDOPOLYGALACTURONASE D-RELATED"/>
    <property type="match status" value="1"/>
</dbReference>
<feature type="signal peptide" evidence="18">
    <location>
        <begin position="1"/>
        <end position="20"/>
    </location>
</feature>
<comment type="caution">
    <text evidence="20">The sequence shown here is derived from an EMBL/GenBank/DDBJ whole genome shotgun (WGS) entry which is preliminary data.</text>
</comment>
<dbReference type="SUPFAM" id="SSF51126">
    <property type="entry name" value="Pectin lyase-like"/>
    <property type="match status" value="2"/>
</dbReference>
<reference evidence="20 21" key="1">
    <citation type="submission" date="2024-01" db="EMBL/GenBank/DDBJ databases">
        <authorList>
            <person name="Allen C."/>
            <person name="Tagirdzhanova G."/>
        </authorList>
    </citation>
    <scope>NUCLEOTIDE SEQUENCE [LARGE SCALE GENOMIC DNA]</scope>
</reference>
<feature type="active site" evidence="16">
    <location>
        <position position="201"/>
    </location>
</feature>
<dbReference type="Proteomes" id="UP001642482">
    <property type="component" value="Unassembled WGS sequence"/>
</dbReference>
<evidence type="ECO:0000256" key="18">
    <source>
        <dbReference type="SAM" id="SignalP"/>
    </source>
</evidence>
<keyword evidence="9" id="KW-0063">Aspartyl esterase</keyword>
<evidence type="ECO:0000256" key="2">
    <source>
        <dbReference type="ARBA" id="ARBA00005184"/>
    </source>
</evidence>
<evidence type="ECO:0000256" key="14">
    <source>
        <dbReference type="ARBA" id="ARBA00034074"/>
    </source>
</evidence>
<dbReference type="Pfam" id="PF00295">
    <property type="entry name" value="Glyco_hydro_28"/>
    <property type="match status" value="1"/>
</dbReference>
<keyword evidence="5" id="KW-0964">Secreted</keyword>
<dbReference type="PROSITE" id="PS00503">
    <property type="entry name" value="PECTINESTERASE_2"/>
    <property type="match status" value="1"/>
</dbReference>
<evidence type="ECO:0000256" key="15">
    <source>
        <dbReference type="ARBA" id="ARBA00037707"/>
    </source>
</evidence>
<evidence type="ECO:0000256" key="13">
    <source>
        <dbReference type="ARBA" id="ARBA00023316"/>
    </source>
</evidence>
<sequence>MLRSLYLVLAALLAASPAHAGSPCTPKSNPWARVSPARGAVVVDNSANPYPGSFSTVQAGVDALNATTTTPQNLFIFPGTYVEQVYIPLLASNLTVQGYTRDARGYAQNEATITYNLALINTTSDDLTATLRQWNTNTKVYNLNVVNTFGHIHEDGQNLAVSAHTTAQGYYGCQLIGYQDTLLANTGTQLYAKSLIVGAVDFIFGQTALAWLEGVDIRTIAAGCVTASGRSSATNPSWYVISRSNVSGINDSIPAGDNYLGRPWESFARVVFQETYLGNIIAAAGWEQWSTTTPNTENVTFAEYKNYGPGSVLNEGPRASFSEQLTEPIPIRSVLGNNFQDEWWVDTSYIDPSDLVATSTASKVSTASTTSTTSTATTFISTTGTPTPSASACTCTEYSQISEAVASCTDIVLSNIAAPNGSSINLSGLKAGTTVTFDGLTTFGFVNSSTFNPITIGGAGITITASPGAIIDGNGQAYWDGQGSNGGVPKPDHFIVVNKVTANSVIQNLHIQNWPVHLFYISSSSDLVIQDLVLNNTAGDAPNSISDGLAAAHNTDGFDVSSTNNLVLRRIVVDNQDDCVAITSGNNVTVTDLVCRGGHGLSIGSVGLKSNNNVTNILFTNSSVVNSQNACRIKTNYNATGFVANITYSNIAVTDVSIYGIDVQQDYLNGGPSGIPSNGVLVQDILFQNVTGTANASAQDYYILCGDGSCTDFTFSGVSITGGDVASSCNYPASGCPV</sequence>
<evidence type="ECO:0000313" key="21">
    <source>
        <dbReference type="Proteomes" id="UP001642482"/>
    </source>
</evidence>
<keyword evidence="12" id="KW-0326">Glycosidase</keyword>
<dbReference type="InterPro" id="IPR012334">
    <property type="entry name" value="Pectin_lyas_fold"/>
</dbReference>
<dbReference type="Gene3D" id="2.160.20.10">
    <property type="entry name" value="Single-stranded right-handed beta-helix, Pectin lyase-like"/>
    <property type="match status" value="2"/>
</dbReference>
<protein>
    <recommendedName>
        <fullName evidence="4">endo-polygalacturonase</fullName>
        <ecNumber evidence="4">3.2.1.15</ecNumber>
    </recommendedName>
</protein>
<keyword evidence="7" id="KW-0677">Repeat</keyword>
<dbReference type="InterPro" id="IPR033131">
    <property type="entry name" value="Pectinesterase_Asp_AS"/>
</dbReference>
<keyword evidence="21" id="KW-1185">Reference proteome</keyword>
<keyword evidence="6 18" id="KW-0732">Signal</keyword>
<dbReference type="InterPro" id="IPR000743">
    <property type="entry name" value="Glyco_hydro_28"/>
</dbReference>
<evidence type="ECO:0000256" key="1">
    <source>
        <dbReference type="ARBA" id="ARBA00004613"/>
    </source>
</evidence>
<evidence type="ECO:0000256" key="16">
    <source>
        <dbReference type="PROSITE-ProRule" id="PRU10040"/>
    </source>
</evidence>
<keyword evidence="8" id="KW-0378">Hydrolase</keyword>
<keyword evidence="13" id="KW-0961">Cell wall biogenesis/degradation</keyword>
<evidence type="ECO:0000256" key="6">
    <source>
        <dbReference type="ARBA" id="ARBA00022729"/>
    </source>
</evidence>
<evidence type="ECO:0000256" key="9">
    <source>
        <dbReference type="ARBA" id="ARBA00023085"/>
    </source>
</evidence>
<dbReference type="PROSITE" id="PS00502">
    <property type="entry name" value="POLYGALACTURONASE"/>
    <property type="match status" value="1"/>
</dbReference>
<evidence type="ECO:0000256" key="17">
    <source>
        <dbReference type="PROSITE-ProRule" id="PRU10052"/>
    </source>
</evidence>
<evidence type="ECO:0000256" key="3">
    <source>
        <dbReference type="ARBA" id="ARBA00008834"/>
    </source>
</evidence>
<evidence type="ECO:0000256" key="8">
    <source>
        <dbReference type="ARBA" id="ARBA00022801"/>
    </source>
</evidence>